<dbReference type="OrthoDB" id="9805202at2"/>
<organism evidence="8 9">
    <name type="scientific">Bradyrhizobium erythrophlei</name>
    <dbReference type="NCBI Taxonomy" id="1437360"/>
    <lineage>
        <taxon>Bacteria</taxon>
        <taxon>Pseudomonadati</taxon>
        <taxon>Pseudomonadota</taxon>
        <taxon>Alphaproteobacteria</taxon>
        <taxon>Hyphomicrobiales</taxon>
        <taxon>Nitrobacteraceae</taxon>
        <taxon>Bradyrhizobium</taxon>
    </lineage>
</organism>
<reference evidence="8 9" key="1">
    <citation type="submission" date="2016-11" db="EMBL/GenBank/DDBJ databases">
        <authorList>
            <person name="Jaros S."/>
            <person name="Januszkiewicz K."/>
            <person name="Wedrychowicz H."/>
        </authorList>
    </citation>
    <scope>NUCLEOTIDE SEQUENCE [LARGE SCALE GENOMIC DNA]</scope>
    <source>
        <strain evidence="8 9">GAS138</strain>
    </source>
</reference>
<dbReference type="PROSITE" id="PS51007">
    <property type="entry name" value="CYTC"/>
    <property type="match status" value="2"/>
</dbReference>
<dbReference type="EMBL" id="LT670817">
    <property type="protein sequence ID" value="SHG51301.1"/>
    <property type="molecule type" value="Genomic_DNA"/>
</dbReference>
<comment type="subcellular location">
    <subcellularLocation>
        <location evidence="1">Cell envelope</location>
    </subcellularLocation>
</comment>
<keyword evidence="5 6" id="KW-0408">Iron</keyword>
<keyword evidence="4" id="KW-0560">Oxidoreductase</keyword>
<evidence type="ECO:0000256" key="4">
    <source>
        <dbReference type="ARBA" id="ARBA00023002"/>
    </source>
</evidence>
<dbReference type="GO" id="GO:0009055">
    <property type="term" value="F:electron transfer activity"/>
    <property type="evidence" value="ECO:0007669"/>
    <property type="project" value="InterPro"/>
</dbReference>
<evidence type="ECO:0000256" key="6">
    <source>
        <dbReference type="PROSITE-ProRule" id="PRU00433"/>
    </source>
</evidence>
<dbReference type="GO" id="GO:0020037">
    <property type="term" value="F:heme binding"/>
    <property type="evidence" value="ECO:0007669"/>
    <property type="project" value="InterPro"/>
</dbReference>
<name>A0A1M5KEZ3_9BRAD</name>
<dbReference type="RefSeq" id="WP_079600912.1">
    <property type="nucleotide sequence ID" value="NZ_LT670817.1"/>
</dbReference>
<dbReference type="InterPro" id="IPR004852">
    <property type="entry name" value="Di-haem_cyt_c_peroxidsae"/>
</dbReference>
<keyword evidence="2 6" id="KW-0349">Heme</keyword>
<dbReference type="Proteomes" id="UP000189796">
    <property type="component" value="Chromosome I"/>
</dbReference>
<evidence type="ECO:0000313" key="8">
    <source>
        <dbReference type="EMBL" id="SHG51301.1"/>
    </source>
</evidence>
<dbReference type="GO" id="GO:0046872">
    <property type="term" value="F:metal ion binding"/>
    <property type="evidence" value="ECO:0007669"/>
    <property type="project" value="UniProtKB-KW"/>
</dbReference>
<evidence type="ECO:0000256" key="1">
    <source>
        <dbReference type="ARBA" id="ARBA00004196"/>
    </source>
</evidence>
<dbReference type="SUPFAM" id="SSF46626">
    <property type="entry name" value="Cytochrome c"/>
    <property type="match status" value="2"/>
</dbReference>
<dbReference type="GO" id="GO:0030313">
    <property type="term" value="C:cell envelope"/>
    <property type="evidence" value="ECO:0007669"/>
    <property type="project" value="UniProtKB-SubCell"/>
</dbReference>
<protein>
    <submittedName>
        <fullName evidence="8">Cytochrome c peroxidase</fullName>
    </submittedName>
</protein>
<sequence>MILRRSFIAALVPGLLVAGFYGRVMAFPVDGDQTTLPAKTELNEDALDKPREVFRSDIAGGKSYLVNLGNLAFSSPGILGGVARQAGLSCGTCHVNGAGNAKFFVPKMSTRPGNFDTTGPLFNPKADNFVLDPVRIPSLRGARYLAPYGQDGRMASLRDFVRNVVVNEFAGPEPAPVILDAIVAYIQDIDFLNNPSLGPGGRLIGKISESERRGEALFMKPFPHDPNLSCAGCHVPSGAFVDHQQHDVGSGGLFKTPTLRNADFNAPYFHDGRFDSYDQVVAHFDRVFDLGLSAQDRQDLVAYLTAVGDGTQPYEREGAGASMKEINDFTTVLATAIPAGDKDIVALAVDTIGNELRELTEDYPDRKNTSVSGGEQQRVLARTALKELVLTLRRIDMAVADGRTTDAAADYRNYRYLMAAAVPALLASAEPWSLFNPAVHDSHYAALRQVMQSRHMSH</sequence>
<dbReference type="Gene3D" id="1.10.760.10">
    <property type="entry name" value="Cytochrome c-like domain"/>
    <property type="match status" value="2"/>
</dbReference>
<evidence type="ECO:0000313" key="9">
    <source>
        <dbReference type="Proteomes" id="UP000189796"/>
    </source>
</evidence>
<dbReference type="PANTHER" id="PTHR30600:SF13">
    <property type="entry name" value="METHYLAMINE UTILIZATION PROTEIN"/>
    <property type="match status" value="1"/>
</dbReference>
<gene>
    <name evidence="8" type="ORF">SAMN05443248_1802</name>
</gene>
<proteinExistence type="predicted"/>
<feature type="domain" description="Cytochrome c" evidence="7">
    <location>
        <begin position="209"/>
        <end position="308"/>
    </location>
</feature>
<evidence type="ECO:0000256" key="5">
    <source>
        <dbReference type="ARBA" id="ARBA00023004"/>
    </source>
</evidence>
<evidence type="ECO:0000259" key="7">
    <source>
        <dbReference type="PROSITE" id="PS51007"/>
    </source>
</evidence>
<dbReference type="GO" id="GO:0004130">
    <property type="term" value="F:cytochrome-c peroxidase activity"/>
    <property type="evidence" value="ECO:0007669"/>
    <property type="project" value="TreeGrafter"/>
</dbReference>
<dbReference type="InterPro" id="IPR051395">
    <property type="entry name" value="Cytochrome_c_Peroxidase/MauG"/>
</dbReference>
<dbReference type="InterPro" id="IPR036909">
    <property type="entry name" value="Cyt_c-like_dom_sf"/>
</dbReference>
<dbReference type="InterPro" id="IPR009056">
    <property type="entry name" value="Cyt_c-like_dom"/>
</dbReference>
<keyword evidence="3 6" id="KW-0479">Metal-binding</keyword>
<keyword evidence="8" id="KW-0575">Peroxidase</keyword>
<dbReference type="Pfam" id="PF03150">
    <property type="entry name" value="CCP_MauG"/>
    <property type="match status" value="1"/>
</dbReference>
<evidence type="ECO:0000256" key="2">
    <source>
        <dbReference type="ARBA" id="ARBA00022617"/>
    </source>
</evidence>
<dbReference type="AlphaFoldDB" id="A0A1M5KEZ3"/>
<accession>A0A1M5KEZ3</accession>
<evidence type="ECO:0000256" key="3">
    <source>
        <dbReference type="ARBA" id="ARBA00022723"/>
    </source>
</evidence>
<feature type="domain" description="Cytochrome c" evidence="7">
    <location>
        <begin position="56"/>
        <end position="190"/>
    </location>
</feature>
<dbReference type="PANTHER" id="PTHR30600">
    <property type="entry name" value="CYTOCHROME C PEROXIDASE-RELATED"/>
    <property type="match status" value="1"/>
</dbReference>